<gene>
    <name evidence="1" type="primary">g.25655</name>
    <name evidence="1" type="ORF">NPIL_48931</name>
</gene>
<name>A0A8X6NHF0_NEPPI</name>
<dbReference type="InterPro" id="IPR036397">
    <property type="entry name" value="RNaseH_sf"/>
</dbReference>
<reference evidence="1" key="1">
    <citation type="submission" date="2020-08" db="EMBL/GenBank/DDBJ databases">
        <title>Multicomponent nature underlies the extraordinary mechanical properties of spider dragline silk.</title>
        <authorList>
            <person name="Kono N."/>
            <person name="Nakamura H."/>
            <person name="Mori M."/>
            <person name="Yoshida Y."/>
            <person name="Ohtoshi R."/>
            <person name="Malay A.D."/>
            <person name="Moran D.A.P."/>
            <person name="Tomita M."/>
            <person name="Numata K."/>
            <person name="Arakawa K."/>
        </authorList>
    </citation>
    <scope>NUCLEOTIDE SEQUENCE</scope>
</reference>
<evidence type="ECO:0000313" key="1">
    <source>
        <dbReference type="EMBL" id="GFT13785.1"/>
    </source>
</evidence>
<dbReference type="EMBL" id="BMAW01104335">
    <property type="protein sequence ID" value="GFT13785.1"/>
    <property type="molecule type" value="Genomic_DNA"/>
</dbReference>
<keyword evidence="2" id="KW-1185">Reference proteome</keyword>
<accession>A0A8X6NHF0</accession>
<dbReference type="Gene3D" id="3.30.420.10">
    <property type="entry name" value="Ribonuclease H-like superfamily/Ribonuclease H"/>
    <property type="match status" value="1"/>
</dbReference>
<protein>
    <submittedName>
        <fullName evidence="1">DUF4817 domain-containing protein</fullName>
    </submittedName>
</protein>
<dbReference type="Proteomes" id="UP000887013">
    <property type="component" value="Unassembled WGS sequence"/>
</dbReference>
<organism evidence="1 2">
    <name type="scientific">Nephila pilipes</name>
    <name type="common">Giant wood spider</name>
    <name type="synonym">Nephila maculata</name>
    <dbReference type="NCBI Taxonomy" id="299642"/>
    <lineage>
        <taxon>Eukaryota</taxon>
        <taxon>Metazoa</taxon>
        <taxon>Ecdysozoa</taxon>
        <taxon>Arthropoda</taxon>
        <taxon>Chelicerata</taxon>
        <taxon>Arachnida</taxon>
        <taxon>Araneae</taxon>
        <taxon>Araneomorphae</taxon>
        <taxon>Entelegynae</taxon>
        <taxon>Araneoidea</taxon>
        <taxon>Nephilidae</taxon>
        <taxon>Nephila</taxon>
    </lineage>
</organism>
<evidence type="ECO:0000313" key="2">
    <source>
        <dbReference type="Proteomes" id="UP000887013"/>
    </source>
</evidence>
<sequence length="152" mass="17691">MRNPSTSTHSASWQLGIPRKIVWRILRKCLKLHPYKVQLLHELKPNDILKCSDFAMRILNKINEDNCYLKNVIFSDEATFYVFGYVNCHKCRICGTESPRAVREKARSRTKMNVRCALVTDEIFENFFFRHQADSDQCYTSGHAVVLCLSSI</sequence>
<dbReference type="AlphaFoldDB" id="A0A8X6NHF0"/>
<dbReference type="GO" id="GO:0003676">
    <property type="term" value="F:nucleic acid binding"/>
    <property type="evidence" value="ECO:0007669"/>
    <property type="project" value="InterPro"/>
</dbReference>
<comment type="caution">
    <text evidence="1">The sequence shown here is derived from an EMBL/GenBank/DDBJ whole genome shotgun (WGS) entry which is preliminary data.</text>
</comment>
<dbReference type="OrthoDB" id="6432572at2759"/>
<dbReference type="PANTHER" id="PTHR47326">
    <property type="entry name" value="TRANSPOSABLE ELEMENT TC3 TRANSPOSASE-LIKE PROTEIN"/>
    <property type="match status" value="1"/>
</dbReference>
<proteinExistence type="predicted"/>
<dbReference type="PANTHER" id="PTHR47326:SF1">
    <property type="entry name" value="HTH PSQ-TYPE DOMAIN-CONTAINING PROTEIN"/>
    <property type="match status" value="1"/>
</dbReference>